<evidence type="ECO:0000256" key="1">
    <source>
        <dbReference type="SAM" id="Coils"/>
    </source>
</evidence>
<sequence>MATAPAADQAALLKLQAIDSKLLGVAHRERTLAEHAKLEENAKRLADAESRLAEAEAGQREANSHLRESEMAVEQVQNKIDKDQSRLDSGSGSSKDLTALQTDIAHLTDRRGELEMDELEKMEAVEAADEAVNRVQAELDGLNAESAEISRQRDDGLEKLAAERDGLTAERAGAADGIDAALLQLYDSLRERLGGVAAAAVRSGACDACGQMFSPSELQQFSRAEEDFVLRCPECDRILIRA</sequence>
<evidence type="ECO:0000313" key="4">
    <source>
        <dbReference type="Proteomes" id="UP000539111"/>
    </source>
</evidence>
<dbReference type="Proteomes" id="UP000539111">
    <property type="component" value="Unassembled WGS sequence"/>
</dbReference>
<dbReference type="InterPro" id="IPR056003">
    <property type="entry name" value="CT398_CC_hairpin"/>
</dbReference>
<comment type="caution">
    <text evidence="3">The sequence shown here is derived from an EMBL/GenBank/DDBJ whole genome shotgun (WGS) entry which is preliminary data.</text>
</comment>
<dbReference type="EMBL" id="JACBZP010000001">
    <property type="protein sequence ID" value="NYI68312.1"/>
    <property type="molecule type" value="Genomic_DNA"/>
</dbReference>
<keyword evidence="4" id="KW-1185">Reference proteome</keyword>
<proteinExistence type="predicted"/>
<keyword evidence="1" id="KW-0175">Coiled coil</keyword>
<feature type="coiled-coil region" evidence="1">
    <location>
        <begin position="28"/>
        <end position="86"/>
    </location>
</feature>
<dbReference type="Pfam" id="PF24481">
    <property type="entry name" value="CT398_CC"/>
    <property type="match status" value="1"/>
</dbReference>
<evidence type="ECO:0000313" key="3">
    <source>
        <dbReference type="EMBL" id="NYI68312.1"/>
    </source>
</evidence>
<name>A0A7Z0D3P8_9MICO</name>
<evidence type="ECO:0000259" key="2">
    <source>
        <dbReference type="Pfam" id="PF24481"/>
    </source>
</evidence>
<feature type="coiled-coil region" evidence="1">
    <location>
        <begin position="125"/>
        <end position="152"/>
    </location>
</feature>
<dbReference type="AlphaFoldDB" id="A0A7Z0D3P8"/>
<dbReference type="RefSeq" id="WP_179428675.1">
    <property type="nucleotide sequence ID" value="NZ_JACBZP010000001.1"/>
</dbReference>
<reference evidence="3 4" key="1">
    <citation type="submission" date="2020-07" db="EMBL/GenBank/DDBJ databases">
        <title>Sequencing the genomes of 1000 actinobacteria strains.</title>
        <authorList>
            <person name="Klenk H.-P."/>
        </authorList>
    </citation>
    <scope>NUCLEOTIDE SEQUENCE [LARGE SCALE GENOMIC DNA]</scope>
    <source>
        <strain evidence="3 4">DSM 26341</strain>
    </source>
</reference>
<organism evidence="3 4">
    <name type="scientific">Spelaeicoccus albus</name>
    <dbReference type="NCBI Taxonomy" id="1280376"/>
    <lineage>
        <taxon>Bacteria</taxon>
        <taxon>Bacillati</taxon>
        <taxon>Actinomycetota</taxon>
        <taxon>Actinomycetes</taxon>
        <taxon>Micrococcales</taxon>
        <taxon>Brevibacteriaceae</taxon>
        <taxon>Spelaeicoccus</taxon>
    </lineage>
</organism>
<gene>
    <name evidence="3" type="ORF">BJY26_002618</name>
</gene>
<accession>A0A7Z0D3P8</accession>
<feature type="domain" description="CT398-like coiled coil hairpin" evidence="2">
    <location>
        <begin position="15"/>
        <end position="193"/>
    </location>
</feature>
<protein>
    <recommendedName>
        <fullName evidence="2">CT398-like coiled coil hairpin domain-containing protein</fullName>
    </recommendedName>
</protein>
<dbReference type="Gene3D" id="1.10.287.1490">
    <property type="match status" value="1"/>
</dbReference>